<evidence type="ECO:0000313" key="11">
    <source>
        <dbReference type="Proteomes" id="UP000011761"/>
    </source>
</evidence>
<dbReference type="InterPro" id="IPR001128">
    <property type="entry name" value="Cyt_P450"/>
</dbReference>
<feature type="binding site" description="axial binding residue" evidence="8">
    <location>
        <position position="172"/>
    </location>
    <ligand>
        <name>heme</name>
        <dbReference type="ChEBI" id="CHEBI:30413"/>
    </ligand>
    <ligandPart>
        <name>Fe</name>
        <dbReference type="ChEBI" id="CHEBI:18248"/>
    </ligandPart>
</feature>
<dbReference type="STRING" id="717646.M2LGX3"/>
<dbReference type="PROSITE" id="PS00086">
    <property type="entry name" value="CYTOCHROME_P450"/>
    <property type="match status" value="1"/>
</dbReference>
<evidence type="ECO:0000256" key="2">
    <source>
        <dbReference type="ARBA" id="ARBA00010617"/>
    </source>
</evidence>
<dbReference type="PANTHER" id="PTHR24287:SF1">
    <property type="entry name" value="P450, PUTATIVE (EUROFUNG)-RELATED"/>
    <property type="match status" value="1"/>
</dbReference>
<dbReference type="GeneID" id="19113140"/>
<proteinExistence type="inferred from homology"/>
<dbReference type="PRINTS" id="PR00463">
    <property type="entry name" value="EP450I"/>
</dbReference>
<evidence type="ECO:0000313" key="10">
    <source>
        <dbReference type="EMBL" id="EMC93362.1"/>
    </source>
</evidence>
<reference evidence="10 11" key="1">
    <citation type="journal article" date="2012" name="PLoS Pathog.">
        <title>Diverse lifestyles and strategies of plant pathogenesis encoded in the genomes of eighteen Dothideomycetes fungi.</title>
        <authorList>
            <person name="Ohm R.A."/>
            <person name="Feau N."/>
            <person name="Henrissat B."/>
            <person name="Schoch C.L."/>
            <person name="Horwitz B.A."/>
            <person name="Barry K.W."/>
            <person name="Condon B.J."/>
            <person name="Copeland A.C."/>
            <person name="Dhillon B."/>
            <person name="Glaser F."/>
            <person name="Hesse C.N."/>
            <person name="Kosti I."/>
            <person name="LaButti K."/>
            <person name="Lindquist E.A."/>
            <person name="Lucas S."/>
            <person name="Salamov A.A."/>
            <person name="Bradshaw R.E."/>
            <person name="Ciuffetti L."/>
            <person name="Hamelin R.C."/>
            <person name="Kema G.H.J."/>
            <person name="Lawrence C."/>
            <person name="Scott J.A."/>
            <person name="Spatafora J.W."/>
            <person name="Turgeon B.G."/>
            <person name="de Wit P.J.G.M."/>
            <person name="Zhong S."/>
            <person name="Goodwin S.B."/>
            <person name="Grigoriev I.V."/>
        </authorList>
    </citation>
    <scope>NUCLEOTIDE SEQUENCE [LARGE SCALE GENOMIC DNA]</scope>
    <source>
        <strain evidence="10 11">UAMH 10762</strain>
    </source>
</reference>
<evidence type="ECO:0000256" key="6">
    <source>
        <dbReference type="ARBA" id="ARBA00023004"/>
    </source>
</evidence>
<keyword evidence="6 8" id="KW-0408">Iron</keyword>
<keyword evidence="11" id="KW-1185">Reference proteome</keyword>
<keyword evidence="7 9" id="KW-0503">Monooxygenase</keyword>
<dbReference type="OMA" id="TCLMSIY"/>
<dbReference type="KEGG" id="bcom:BAUCODRAFT_37054"/>
<dbReference type="InterPro" id="IPR002401">
    <property type="entry name" value="Cyt_P450_E_grp-I"/>
</dbReference>
<dbReference type="Pfam" id="PF00067">
    <property type="entry name" value="p450"/>
    <property type="match status" value="1"/>
</dbReference>
<keyword evidence="5 9" id="KW-0560">Oxidoreductase</keyword>
<dbReference type="EMBL" id="KB445560">
    <property type="protein sequence ID" value="EMC93362.1"/>
    <property type="molecule type" value="Genomic_DNA"/>
</dbReference>
<dbReference type="OrthoDB" id="1470350at2759"/>
<dbReference type="GO" id="GO:0005506">
    <property type="term" value="F:iron ion binding"/>
    <property type="evidence" value="ECO:0007669"/>
    <property type="project" value="InterPro"/>
</dbReference>
<comment type="similarity">
    <text evidence="2 9">Belongs to the cytochrome P450 family.</text>
</comment>
<dbReference type="HOGENOM" id="CLU_001570_27_4_1"/>
<dbReference type="GO" id="GO:0004497">
    <property type="term" value="F:monooxygenase activity"/>
    <property type="evidence" value="ECO:0007669"/>
    <property type="project" value="UniProtKB-KW"/>
</dbReference>
<dbReference type="InterPro" id="IPR047146">
    <property type="entry name" value="Cyt_P450_E_CYP52_fungi"/>
</dbReference>
<dbReference type="GO" id="GO:0020037">
    <property type="term" value="F:heme binding"/>
    <property type="evidence" value="ECO:0007669"/>
    <property type="project" value="InterPro"/>
</dbReference>
<gene>
    <name evidence="10" type="ORF">BAUCODRAFT_37054</name>
</gene>
<name>M2LGX3_BAUPA</name>
<evidence type="ECO:0000256" key="3">
    <source>
        <dbReference type="ARBA" id="ARBA00022617"/>
    </source>
</evidence>
<dbReference type="PANTHER" id="PTHR24287">
    <property type="entry name" value="P450, PUTATIVE (EUROFUNG)-RELATED"/>
    <property type="match status" value="1"/>
</dbReference>
<dbReference type="Proteomes" id="UP000011761">
    <property type="component" value="Unassembled WGS sequence"/>
</dbReference>
<dbReference type="SUPFAM" id="SSF48264">
    <property type="entry name" value="Cytochrome P450"/>
    <property type="match status" value="1"/>
</dbReference>
<keyword evidence="3 8" id="KW-0349">Heme</keyword>
<dbReference type="eggNOG" id="KOG0157">
    <property type="taxonomic scope" value="Eukaryota"/>
</dbReference>
<dbReference type="InterPro" id="IPR036396">
    <property type="entry name" value="Cyt_P450_sf"/>
</dbReference>
<dbReference type="GO" id="GO:0016705">
    <property type="term" value="F:oxidoreductase activity, acting on paired donors, with incorporation or reduction of molecular oxygen"/>
    <property type="evidence" value="ECO:0007669"/>
    <property type="project" value="InterPro"/>
</dbReference>
<sequence length="231" mass="26380">MKETLLNRLATQTQDRKELRDQTLSILFAGRDTTAALLGWCFVRLSLHPDIYDKLRSIVQKEFEGDEGISFAQLKGCRYLQHFLNEVLRLHATVPFNNRVAVRDTTLPVGGGPDQLSPIAIRKGQAVFFTVYLMHRRKDLWGDDALEFKPERWEQKVPAWQFLPFSGGPRICLGQQFALVEARYLLVRMLQQFDAIQPVEMAQALRMPKGLGLTMWPGEGVKVRLHKASAC</sequence>
<dbReference type="AlphaFoldDB" id="M2LGX3"/>
<evidence type="ECO:0000256" key="9">
    <source>
        <dbReference type="RuleBase" id="RU000461"/>
    </source>
</evidence>
<dbReference type="Gene3D" id="1.10.630.10">
    <property type="entry name" value="Cytochrome P450"/>
    <property type="match status" value="1"/>
</dbReference>
<evidence type="ECO:0008006" key="12">
    <source>
        <dbReference type="Google" id="ProtNLM"/>
    </source>
</evidence>
<evidence type="ECO:0000256" key="5">
    <source>
        <dbReference type="ARBA" id="ARBA00023002"/>
    </source>
</evidence>
<evidence type="ECO:0000256" key="7">
    <source>
        <dbReference type="ARBA" id="ARBA00023033"/>
    </source>
</evidence>
<comment type="cofactor">
    <cofactor evidence="1 8">
        <name>heme</name>
        <dbReference type="ChEBI" id="CHEBI:30413"/>
    </cofactor>
</comment>
<dbReference type="InterPro" id="IPR017972">
    <property type="entry name" value="Cyt_P450_CS"/>
</dbReference>
<evidence type="ECO:0000256" key="1">
    <source>
        <dbReference type="ARBA" id="ARBA00001971"/>
    </source>
</evidence>
<organism evidence="10 11">
    <name type="scientific">Baudoinia panamericana (strain UAMH 10762)</name>
    <name type="common">Angels' share fungus</name>
    <name type="synonym">Baudoinia compniacensis (strain UAMH 10762)</name>
    <dbReference type="NCBI Taxonomy" id="717646"/>
    <lineage>
        <taxon>Eukaryota</taxon>
        <taxon>Fungi</taxon>
        <taxon>Dikarya</taxon>
        <taxon>Ascomycota</taxon>
        <taxon>Pezizomycotina</taxon>
        <taxon>Dothideomycetes</taxon>
        <taxon>Dothideomycetidae</taxon>
        <taxon>Mycosphaerellales</taxon>
        <taxon>Teratosphaeriaceae</taxon>
        <taxon>Baudoinia</taxon>
    </lineage>
</organism>
<dbReference type="RefSeq" id="XP_007679231.1">
    <property type="nucleotide sequence ID" value="XM_007681041.1"/>
</dbReference>
<dbReference type="PRINTS" id="PR00385">
    <property type="entry name" value="P450"/>
</dbReference>
<evidence type="ECO:0000256" key="4">
    <source>
        <dbReference type="ARBA" id="ARBA00022723"/>
    </source>
</evidence>
<evidence type="ECO:0000256" key="8">
    <source>
        <dbReference type="PIRSR" id="PIRSR602401-1"/>
    </source>
</evidence>
<accession>M2LGX3</accession>
<keyword evidence="4 8" id="KW-0479">Metal-binding</keyword>
<protein>
    <recommendedName>
        <fullName evidence="12">Cytochrome P450</fullName>
    </recommendedName>
</protein>